<keyword evidence="2" id="KW-1185">Reference proteome</keyword>
<accession>A0ABM4A3L0</accession>
<protein>
    <submittedName>
        <fullName evidence="3">Uncharacterized protein LOC132803098</fullName>
    </submittedName>
</protein>
<organism evidence="2 3">
    <name type="scientific">Ziziphus jujuba</name>
    <name type="common">Chinese jujube</name>
    <name type="synonym">Ziziphus sativa</name>
    <dbReference type="NCBI Taxonomy" id="326968"/>
    <lineage>
        <taxon>Eukaryota</taxon>
        <taxon>Viridiplantae</taxon>
        <taxon>Streptophyta</taxon>
        <taxon>Embryophyta</taxon>
        <taxon>Tracheophyta</taxon>
        <taxon>Spermatophyta</taxon>
        <taxon>Magnoliopsida</taxon>
        <taxon>eudicotyledons</taxon>
        <taxon>Gunneridae</taxon>
        <taxon>Pentapetalae</taxon>
        <taxon>rosids</taxon>
        <taxon>fabids</taxon>
        <taxon>Rosales</taxon>
        <taxon>Rhamnaceae</taxon>
        <taxon>Paliureae</taxon>
        <taxon>Ziziphus</taxon>
    </lineage>
</organism>
<dbReference type="Proteomes" id="UP001652623">
    <property type="component" value="Chromosome 3"/>
</dbReference>
<dbReference type="GeneID" id="132803098"/>
<evidence type="ECO:0000313" key="3">
    <source>
        <dbReference type="RefSeq" id="XP_060671321.1"/>
    </source>
</evidence>
<dbReference type="RefSeq" id="XP_060671321.1">
    <property type="nucleotide sequence ID" value="XM_060815338.1"/>
</dbReference>
<reference evidence="3" key="1">
    <citation type="submission" date="2025-08" db="UniProtKB">
        <authorList>
            <consortium name="RefSeq"/>
        </authorList>
    </citation>
    <scope>IDENTIFICATION</scope>
    <source>
        <tissue evidence="3">Seedling</tissue>
    </source>
</reference>
<proteinExistence type="predicted"/>
<feature type="compositionally biased region" description="Low complexity" evidence="1">
    <location>
        <begin position="240"/>
        <end position="249"/>
    </location>
</feature>
<feature type="compositionally biased region" description="Basic residues" evidence="1">
    <location>
        <begin position="216"/>
        <end position="226"/>
    </location>
</feature>
<name>A0ABM4A3L0_ZIZJJ</name>
<feature type="compositionally biased region" description="Polar residues" evidence="1">
    <location>
        <begin position="227"/>
        <end position="239"/>
    </location>
</feature>
<evidence type="ECO:0000256" key="1">
    <source>
        <dbReference type="SAM" id="MobiDB-lite"/>
    </source>
</evidence>
<dbReference type="PANTHER" id="PTHR47481:SF9">
    <property type="entry name" value="RETROTRANSPOSON GAG DOMAIN-CONTAINING PROTEIN"/>
    <property type="match status" value="1"/>
</dbReference>
<dbReference type="PANTHER" id="PTHR47481">
    <property type="match status" value="1"/>
</dbReference>
<feature type="region of interest" description="Disordered" evidence="1">
    <location>
        <begin position="207"/>
        <end position="256"/>
    </location>
</feature>
<sequence length="270" mass="29661">MGTPSSISTNIQTPVSSIPVQSLDQPALISFNASQLPIKLTSNNHFSWKAHIDAFLFGATKLVSWMDKLLLHGIISSLSDSIAPFVVSATTSREVWQCLTKLFANASASHILGLKEQLTVISRGTLLVNEYLAKIRSLADEFALIGSPVGNDNLVIYCLNCIGLEFKEMSVAVRAHDAIITFEELHDKLIEYDNFLKREEVRSSSMPLTINSTHTSKSRNHFHRQRNGYQNCGPNGTLNSSSYGSKPSSNGQNYSGPPFGKHPVICQFCS</sequence>
<dbReference type="Pfam" id="PF14223">
    <property type="entry name" value="Retrotran_gag_2"/>
    <property type="match status" value="1"/>
</dbReference>
<gene>
    <name evidence="3" type="primary">LOC132803098</name>
</gene>
<evidence type="ECO:0000313" key="2">
    <source>
        <dbReference type="Proteomes" id="UP001652623"/>
    </source>
</evidence>